<keyword evidence="2" id="KW-0472">Membrane</keyword>
<dbReference type="eggNOG" id="ENOG5033DRV">
    <property type="taxonomic scope" value="Bacteria"/>
</dbReference>
<evidence type="ECO:0000313" key="4">
    <source>
        <dbReference type="Proteomes" id="UP000008544"/>
    </source>
</evidence>
<keyword evidence="2" id="KW-0812">Transmembrane</keyword>
<reference evidence="3 4" key="2">
    <citation type="journal article" date="2008" name="Science">
        <title>Environmental genomics reveals a single-species ecosystem deep within Earth.</title>
        <authorList>
            <person name="Chivian D."/>
            <person name="Brodie E.L."/>
            <person name="Alm E.J."/>
            <person name="Culley D.E."/>
            <person name="Dehal P.S."/>
            <person name="Desantis T.Z."/>
            <person name="Gihring T.M."/>
            <person name="Lapidus A."/>
            <person name="Lin L.H."/>
            <person name="Lowry S.R."/>
            <person name="Moser D.P."/>
            <person name="Richardson P.M."/>
            <person name="Southam G."/>
            <person name="Wanger G."/>
            <person name="Pratt L.M."/>
            <person name="Andersen G.L."/>
            <person name="Hazen T.C."/>
            <person name="Brockman F.J."/>
            <person name="Arkin A.P."/>
            <person name="Onstott T.C."/>
        </authorList>
    </citation>
    <scope>NUCLEOTIDE SEQUENCE [LARGE SCALE GENOMIC DNA]</scope>
    <source>
        <strain evidence="3 4">MP104C</strain>
    </source>
</reference>
<dbReference type="AlphaFoldDB" id="B1I1R9"/>
<dbReference type="HOGENOM" id="CLU_155109_0_0_9"/>
<sequence length="136" mass="15500">MEFPKSTEGMPPDRPSRKRRRLNPFWRQLGLVAGSLAVWGGLLYGAYYYATDYIDTSIRTVQESNALHVQSLAERLDAIQLEVAEVKETLADTDQVLARSDQTREALNQRISELDRQLGRLEESLNILRKSPDAPR</sequence>
<proteinExistence type="predicted"/>
<accession>B1I1R9</accession>
<keyword evidence="4" id="KW-1185">Reference proteome</keyword>
<dbReference type="Proteomes" id="UP000008544">
    <property type="component" value="Chromosome"/>
</dbReference>
<protein>
    <submittedName>
        <fullName evidence="3">Uncharacterized protein</fullName>
    </submittedName>
</protein>
<dbReference type="EMBL" id="CP000860">
    <property type="protein sequence ID" value="ACA58990.1"/>
    <property type="molecule type" value="Genomic_DNA"/>
</dbReference>
<gene>
    <name evidence="3" type="ordered locus">Daud_0444</name>
</gene>
<evidence type="ECO:0000256" key="1">
    <source>
        <dbReference type="SAM" id="Coils"/>
    </source>
</evidence>
<name>B1I1R9_DESAP</name>
<feature type="coiled-coil region" evidence="1">
    <location>
        <begin position="69"/>
        <end position="131"/>
    </location>
</feature>
<organism evidence="3 4">
    <name type="scientific">Desulforudis audaxviator (strain MP104C)</name>
    <dbReference type="NCBI Taxonomy" id="477974"/>
    <lineage>
        <taxon>Bacteria</taxon>
        <taxon>Bacillati</taxon>
        <taxon>Bacillota</taxon>
        <taxon>Clostridia</taxon>
        <taxon>Thermoanaerobacterales</taxon>
        <taxon>Candidatus Desulforudaceae</taxon>
        <taxon>Candidatus Desulforudis</taxon>
    </lineage>
</organism>
<feature type="transmembrane region" description="Helical" evidence="2">
    <location>
        <begin position="29"/>
        <end position="50"/>
    </location>
</feature>
<keyword evidence="2" id="KW-1133">Transmembrane helix</keyword>
<keyword evidence="1" id="KW-0175">Coiled coil</keyword>
<reference evidence="4" key="1">
    <citation type="submission" date="2007-10" db="EMBL/GenBank/DDBJ databases">
        <title>Complete sequence of chromosome of Desulforudis audaxviator MP104C.</title>
        <authorList>
            <person name="Copeland A."/>
            <person name="Lucas S."/>
            <person name="Lapidus A."/>
            <person name="Barry K."/>
            <person name="Glavina del Rio T."/>
            <person name="Dalin E."/>
            <person name="Tice H."/>
            <person name="Bruce D."/>
            <person name="Pitluck S."/>
            <person name="Lowry S.R."/>
            <person name="Larimer F."/>
            <person name="Land M.L."/>
            <person name="Hauser L."/>
            <person name="Kyrpides N."/>
            <person name="Ivanova N.N."/>
            <person name="Richardson P."/>
        </authorList>
    </citation>
    <scope>NUCLEOTIDE SEQUENCE [LARGE SCALE GENOMIC DNA]</scope>
    <source>
        <strain evidence="4">MP104C</strain>
    </source>
</reference>
<dbReference type="KEGG" id="dau:Daud_0444"/>
<dbReference type="STRING" id="477974.Daud_0444"/>
<evidence type="ECO:0000256" key="2">
    <source>
        <dbReference type="SAM" id="Phobius"/>
    </source>
</evidence>
<evidence type="ECO:0000313" key="3">
    <source>
        <dbReference type="EMBL" id="ACA58990.1"/>
    </source>
</evidence>